<dbReference type="PROSITE" id="PS50297">
    <property type="entry name" value="ANK_REP_REGION"/>
    <property type="match status" value="5"/>
</dbReference>
<feature type="repeat" description="ANK" evidence="3">
    <location>
        <begin position="153"/>
        <end position="185"/>
    </location>
</feature>
<dbReference type="SUPFAM" id="SSF48403">
    <property type="entry name" value="Ankyrin repeat"/>
    <property type="match status" value="3"/>
</dbReference>
<feature type="repeat" description="ANK" evidence="3">
    <location>
        <begin position="132"/>
        <end position="152"/>
    </location>
</feature>
<feature type="repeat" description="ANK" evidence="3">
    <location>
        <begin position="668"/>
        <end position="697"/>
    </location>
</feature>
<dbReference type="STRING" id="543379.A0A232FJP0"/>
<dbReference type="InterPro" id="IPR002110">
    <property type="entry name" value="Ankyrin_rpt"/>
</dbReference>
<dbReference type="EMBL" id="NNAY01000117">
    <property type="protein sequence ID" value="OXU30803.1"/>
    <property type="molecule type" value="Genomic_DNA"/>
</dbReference>
<keyword evidence="6" id="KW-1185">Reference proteome</keyword>
<evidence type="ECO:0000256" key="3">
    <source>
        <dbReference type="PROSITE-ProRule" id="PRU00023"/>
    </source>
</evidence>
<dbReference type="PRINTS" id="PR01415">
    <property type="entry name" value="ANKYRIN"/>
</dbReference>
<evidence type="ECO:0000256" key="4">
    <source>
        <dbReference type="SAM" id="MobiDB-lite"/>
    </source>
</evidence>
<evidence type="ECO:0000313" key="6">
    <source>
        <dbReference type="Proteomes" id="UP000215335"/>
    </source>
</evidence>
<comment type="caution">
    <text evidence="5">The sequence shown here is derived from an EMBL/GenBank/DDBJ whole genome shotgun (WGS) entry which is preliminary data.</text>
</comment>
<dbReference type="OrthoDB" id="1577640at2759"/>
<keyword evidence="2 3" id="KW-0040">ANK repeat</keyword>
<dbReference type="Pfam" id="PF00023">
    <property type="entry name" value="Ank"/>
    <property type="match status" value="1"/>
</dbReference>
<sequence>MAYIPESHHSRGETVVFKSSPRPVGLQRDYRVMADGYGNTTLHYAISYQNFEMVKQLLILGVDVCAGNKDHVTPLQLAIANKIPIDCLGPRIYVLRQHDRFRNCLDSYDCAIKARDDKVLDYMQDFRISDKNNRELVKMLLNAGADVNSKDRYECSPIHCAVFTGDLELVKILIEAGADLNRQNDVGATALHAAVLCRDEPMVELLLNSGANVSFPPNCQNETALYWATMLNWGNSFEVIIRKLLEAGGDVSQSFEFKDPDNSEDLEPDSNIGAFERTPFNFILMYGDINLIELCLKKYNAYLEGPGGNLDVSDALKFAAYNEDPRVTNLVLDSGITNCNFGFSALHHASAWFRPQLVRMLIGDGAEVDITVEDEVEVYKQYTPLAYCIEAKDEQQCESEIERPNAAEDRRKTIKLLLDCGANLNQKINEKTALEIAITSNDQLMEDAERLIIEHVVLVEARTNKKVLDEYNLKLIDENPRLKMYYEKCQSELTAMKTSMIKGTFITYFSVLTKPLQAVAPYVKNKESVKNFKADYRVAYPAYAWRLKQKFEAAVARQQKIELVLPILSSMKEFADRDSFDNILSYLSEEDLDMLIKCCKPTADLGERVPLFSLCLDSYDCAVKARNDKVLKALGCNRIRSDDDNRKLVKMLLDAGADVNSKDLFECSPIHCAVCTGDLELVNILIDAGADVNGHNDLGVTALHYAVLCRNVSMVQLLLNRGAFANVHYDDVCEPPLFWASMLNWGNDLDVIIRTLLEAGADLNQSRSSDLNYSDSSLFSDSDFLQTPFHYILMYGDIDLVNLCIEKYNADLKLTGENMDENDALKFAVYNEDISVMNLMLEKGITKCTYGLTALHLASLWFRPQHVQQLITNGDDVDTLVRGDYDLYSDFTPLALLADNTTFSNGATQELYEALECEMDRPNAAKDRMRTIKVLLDSGANLNQKIHERTTLEIAISSRLANSEEPDVAEHLIIEHAVLVEARTKKKVLDEYNLKLIEENPSSKAYYEKCQAELTAMRNSKIVGTSITYFSVLTKPLELVARNFKNEKFVQEFEANYREAYPVYAWRLKEKYEVARARQQKTELALFALSRMLKFADPSFLAFETVLKYLTNEDFDSLINCFTV</sequence>
<reference evidence="5 6" key="1">
    <citation type="journal article" date="2017" name="Curr. Biol.">
        <title>The Evolution of Venom by Co-option of Single-Copy Genes.</title>
        <authorList>
            <person name="Martinson E.O."/>
            <person name="Mrinalini"/>
            <person name="Kelkar Y.D."/>
            <person name="Chang C.H."/>
            <person name="Werren J.H."/>
        </authorList>
    </citation>
    <scope>NUCLEOTIDE SEQUENCE [LARGE SCALE GENOMIC DNA]</scope>
    <source>
        <strain evidence="5 6">Alberta</strain>
        <tissue evidence="5">Whole body</tissue>
    </source>
</reference>
<dbReference type="PANTHER" id="PTHR24198">
    <property type="entry name" value="ANKYRIN REPEAT AND PROTEIN KINASE DOMAIN-CONTAINING PROTEIN"/>
    <property type="match status" value="1"/>
</dbReference>
<feature type="repeat" description="ANK" evidence="3">
    <location>
        <begin position="698"/>
        <end position="730"/>
    </location>
</feature>
<dbReference type="InterPro" id="IPR036770">
    <property type="entry name" value="Ankyrin_rpt-contain_sf"/>
</dbReference>
<dbReference type="PROSITE" id="PS50088">
    <property type="entry name" value="ANK_REPEAT"/>
    <property type="match status" value="7"/>
</dbReference>
<dbReference type="Gene3D" id="1.25.40.20">
    <property type="entry name" value="Ankyrin repeat-containing domain"/>
    <property type="match status" value="5"/>
</dbReference>
<evidence type="ECO:0000313" key="5">
    <source>
        <dbReference type="EMBL" id="OXU30803.1"/>
    </source>
</evidence>
<accession>A0A232FJP0</accession>
<evidence type="ECO:0000256" key="1">
    <source>
        <dbReference type="ARBA" id="ARBA00022737"/>
    </source>
</evidence>
<proteinExistence type="predicted"/>
<dbReference type="Pfam" id="PF12796">
    <property type="entry name" value="Ank_2"/>
    <property type="match status" value="3"/>
</dbReference>
<evidence type="ECO:0000256" key="2">
    <source>
        <dbReference type="ARBA" id="ARBA00023043"/>
    </source>
</evidence>
<name>A0A232FJP0_9HYME</name>
<feature type="region of interest" description="Disordered" evidence="4">
    <location>
        <begin position="1"/>
        <end position="20"/>
    </location>
</feature>
<protein>
    <submittedName>
        <fullName evidence="5">Uncharacterized protein</fullName>
    </submittedName>
</protein>
<dbReference type="AlphaFoldDB" id="A0A232FJP0"/>
<keyword evidence="1" id="KW-0677">Repeat</keyword>
<dbReference type="PANTHER" id="PTHR24198:SF165">
    <property type="entry name" value="ANKYRIN REPEAT-CONTAINING PROTEIN-RELATED"/>
    <property type="match status" value="1"/>
</dbReference>
<feature type="repeat" description="ANK" evidence="3">
    <location>
        <begin position="341"/>
        <end position="373"/>
    </location>
</feature>
<dbReference type="Proteomes" id="UP000215335">
    <property type="component" value="Unassembled WGS sequence"/>
</dbReference>
<feature type="repeat" description="ANK" evidence="3">
    <location>
        <begin position="186"/>
        <end position="218"/>
    </location>
</feature>
<feature type="compositionally biased region" description="Basic and acidic residues" evidence="4">
    <location>
        <begin position="1"/>
        <end position="12"/>
    </location>
</feature>
<dbReference type="SMART" id="SM00248">
    <property type="entry name" value="ANK"/>
    <property type="match status" value="16"/>
</dbReference>
<feature type="repeat" description="ANK" evidence="3">
    <location>
        <begin position="37"/>
        <end position="69"/>
    </location>
</feature>
<gene>
    <name evidence="5" type="ORF">TSAR_010499</name>
</gene>
<organism evidence="5 6">
    <name type="scientific">Trichomalopsis sarcophagae</name>
    <dbReference type="NCBI Taxonomy" id="543379"/>
    <lineage>
        <taxon>Eukaryota</taxon>
        <taxon>Metazoa</taxon>
        <taxon>Ecdysozoa</taxon>
        <taxon>Arthropoda</taxon>
        <taxon>Hexapoda</taxon>
        <taxon>Insecta</taxon>
        <taxon>Pterygota</taxon>
        <taxon>Neoptera</taxon>
        <taxon>Endopterygota</taxon>
        <taxon>Hymenoptera</taxon>
        <taxon>Apocrita</taxon>
        <taxon>Proctotrupomorpha</taxon>
        <taxon>Chalcidoidea</taxon>
        <taxon>Pteromalidae</taxon>
        <taxon>Pteromalinae</taxon>
        <taxon>Trichomalopsis</taxon>
    </lineage>
</organism>